<keyword evidence="5" id="KW-1185">Reference proteome</keyword>
<dbReference type="Pfam" id="PF03704">
    <property type="entry name" value="BTAD"/>
    <property type="match status" value="1"/>
</dbReference>
<evidence type="ECO:0000313" key="5">
    <source>
        <dbReference type="Proteomes" id="UP000011863"/>
    </source>
</evidence>
<dbReference type="PANTHER" id="PTHR35807">
    <property type="entry name" value="TRANSCRIPTIONAL REGULATOR REDD-RELATED"/>
    <property type="match status" value="1"/>
</dbReference>
<dbReference type="SUPFAM" id="SSF46894">
    <property type="entry name" value="C-terminal effector domain of the bipartite response regulators"/>
    <property type="match status" value="1"/>
</dbReference>
<dbReference type="PANTHER" id="PTHR35807:SF1">
    <property type="entry name" value="TRANSCRIPTIONAL REGULATOR REDD"/>
    <property type="match status" value="1"/>
</dbReference>
<dbReference type="InterPro" id="IPR016032">
    <property type="entry name" value="Sig_transdc_resp-reg_C-effctor"/>
</dbReference>
<evidence type="ECO:0000259" key="3">
    <source>
        <dbReference type="SMART" id="SM01043"/>
    </source>
</evidence>
<feature type="domain" description="Bacterial transcriptional activator" evidence="3">
    <location>
        <begin position="884"/>
        <end position="1027"/>
    </location>
</feature>
<dbReference type="SUPFAM" id="SSF48452">
    <property type="entry name" value="TPR-like"/>
    <property type="match status" value="1"/>
</dbReference>
<gene>
    <name evidence="4" type="ORF">YM304_15030</name>
</gene>
<organism evidence="4 5">
    <name type="scientific">Ilumatobacter coccineus (strain NBRC 103263 / KCTC 29153 / YM16-304)</name>
    <dbReference type="NCBI Taxonomy" id="1313172"/>
    <lineage>
        <taxon>Bacteria</taxon>
        <taxon>Bacillati</taxon>
        <taxon>Actinomycetota</taxon>
        <taxon>Acidimicrobiia</taxon>
        <taxon>Acidimicrobiales</taxon>
        <taxon>Ilumatobacteraceae</taxon>
        <taxon>Ilumatobacter</taxon>
    </lineage>
</organism>
<evidence type="ECO:0000256" key="2">
    <source>
        <dbReference type="ARBA" id="ARBA00023163"/>
    </source>
</evidence>
<evidence type="ECO:0000313" key="4">
    <source>
        <dbReference type="EMBL" id="BAN01817.1"/>
    </source>
</evidence>
<dbReference type="Gene3D" id="1.10.10.10">
    <property type="entry name" value="Winged helix-like DNA-binding domain superfamily/Winged helix DNA-binding domain"/>
    <property type="match status" value="1"/>
</dbReference>
<reference evidence="4 5" key="1">
    <citation type="journal article" date="2013" name="Int. J. Syst. Evol. Microbiol.">
        <title>Ilumatobacter nonamiense sp. nov. and Ilumatobacter coccineum sp. nov., isolated from seashore sand.</title>
        <authorList>
            <person name="Matsumoto A."/>
            <person name="Kasai H."/>
            <person name="Matsuo Y."/>
            <person name="Shizuri Y."/>
            <person name="Ichikawa N."/>
            <person name="Fujita N."/>
            <person name="Omura S."/>
            <person name="Takahashi Y."/>
        </authorList>
    </citation>
    <scope>NUCLEOTIDE SEQUENCE [LARGE SCALE GENOMIC DNA]</scope>
    <source>
        <strain evidence="5">NBRC 103263 / KCTC 29153 / YM16-304</strain>
    </source>
</reference>
<keyword evidence="2" id="KW-0804">Transcription</keyword>
<dbReference type="GO" id="GO:0006355">
    <property type="term" value="P:regulation of DNA-templated transcription"/>
    <property type="evidence" value="ECO:0007669"/>
    <property type="project" value="InterPro"/>
</dbReference>
<dbReference type="SMART" id="SM01043">
    <property type="entry name" value="BTAD"/>
    <property type="match status" value="1"/>
</dbReference>
<evidence type="ECO:0000256" key="1">
    <source>
        <dbReference type="ARBA" id="ARBA00023015"/>
    </source>
</evidence>
<proteinExistence type="predicted"/>
<dbReference type="EMBL" id="AP012057">
    <property type="protein sequence ID" value="BAN01817.1"/>
    <property type="molecule type" value="Genomic_DNA"/>
</dbReference>
<sequence>MGNGSNDDRIAPVRLPELQREMVRRPRLLDLMSSRHQRVATIISAGAGFGKSTLLAQTIHDPLTTARSHTIFHRMGARDDDAGELTASLSAQIALLASAHDASQAIESRPEISVADQLWHLSPLPITVVVDDYHHLAPGAPGWAVLDELIGDLPDNANIVLSGRGGHELKLARLIARGEAVDITEEMLAFTPDELDEFAALRSVDRDTLDDHGWPALVELEARAGVAGAHEFVAEEVIAQLDPARVQALRCVAVYEFVDDGLVAAVTDFDGSTDDLLAGLPLVSSNGDGTWTLHDLWRKVLVDGLSTAERRAALTQVAIELQRRGRLRDALIAAVDADADDVALDVLVAFARDLPLRHSIDDRRAIVAMLPDSLASSAEAEMLRADIVFASEPTLAAEPLQRSIDVATQQNRPEVTVLALLRLGDLAYRSGQRDGLVETHERLTRLAALGGTGAEAGVVLAESWLLLLDNSADVAIEMMRSPVLQSYQPVADMVDYYRAVQLGQAGRCNASLEVLADLSRIPNARIARRMGGFAALMTWWSGALDADDRRAALELTEQIGADRQVHLYVEAMATAALFSASAGDVPTARSLLGRAVAHRDRIPAMGWGVITVEIATAVLDLMDGHEDRAAARLDGLVPDTGPFSGFGRHVFGNAGALIYALVPRSRPFFDDEVTGPDLSLATEVGRALVALRERNSTEPARRLPWDDLARLRTWAYEPHLAELAIAAISSGSVRARVALASLVHDPRAALRAVAERHGDPVGSIATSELADTPHRPSEPVRVSVLGPTAVTFGDERLDQAIPIKRTMVRELLLLLVDRRTMRRDEIGAALWPDKDETSARNNLRATLNHLRQLLEVASDESAPPWQVRSDGDSITLFASDRLDLDVGRFRAAMAAARRAERDRNAGDALAHYRTALELYRGPYLADALDPDWAINERTVFHLDMVEAATRASELSLGRGAVDDALTFARRAVDAEELSERAHRALIRALIAADDRAAAVRAHDRVVEVLAADGLRPDDETLRLRTEI</sequence>
<protein>
    <recommendedName>
        <fullName evidence="3">Bacterial transcriptional activator domain-containing protein</fullName>
    </recommendedName>
</protein>
<dbReference type="RefSeq" id="WP_015441064.1">
    <property type="nucleotide sequence ID" value="NC_020520.1"/>
</dbReference>
<dbReference type="KEGG" id="aym:YM304_15030"/>
<name>A0A6C7E4J4_ILUCY</name>
<keyword evidence="1" id="KW-0805">Transcription regulation</keyword>
<dbReference type="InterPro" id="IPR011990">
    <property type="entry name" value="TPR-like_helical_dom_sf"/>
</dbReference>
<dbReference type="AlphaFoldDB" id="A0A6C7E4J4"/>
<dbReference type="Gene3D" id="1.25.40.10">
    <property type="entry name" value="Tetratricopeptide repeat domain"/>
    <property type="match status" value="1"/>
</dbReference>
<dbReference type="Proteomes" id="UP000011863">
    <property type="component" value="Chromosome"/>
</dbReference>
<accession>A0A6C7E4J4</accession>
<dbReference type="InterPro" id="IPR051677">
    <property type="entry name" value="AfsR-DnrI-RedD_regulator"/>
</dbReference>
<dbReference type="InterPro" id="IPR005158">
    <property type="entry name" value="BTAD"/>
</dbReference>
<dbReference type="InterPro" id="IPR036388">
    <property type="entry name" value="WH-like_DNA-bd_sf"/>
</dbReference>
<dbReference type="GO" id="GO:0003677">
    <property type="term" value="F:DNA binding"/>
    <property type="evidence" value="ECO:0007669"/>
    <property type="project" value="InterPro"/>
</dbReference>